<evidence type="ECO:0000313" key="4">
    <source>
        <dbReference type="EMBL" id="SED93116.1"/>
    </source>
</evidence>
<evidence type="ECO:0000256" key="1">
    <source>
        <dbReference type="ARBA" id="ARBA00006745"/>
    </source>
</evidence>
<comment type="similarity">
    <text evidence="1">Belongs to the metallo-dependent hydrolases superfamily. ATZ/TRZ family.</text>
</comment>
<dbReference type="Gene3D" id="2.30.40.10">
    <property type="entry name" value="Urease, subunit C, domain 1"/>
    <property type="match status" value="1"/>
</dbReference>
<dbReference type="EMBL" id="FNTI01000001">
    <property type="protein sequence ID" value="SED93116.1"/>
    <property type="molecule type" value="Genomic_DNA"/>
</dbReference>
<evidence type="ECO:0000259" key="3">
    <source>
        <dbReference type="Pfam" id="PF01979"/>
    </source>
</evidence>
<dbReference type="PANTHER" id="PTHR43794">
    <property type="entry name" value="AMINOHYDROLASE SSNA-RELATED"/>
    <property type="match status" value="1"/>
</dbReference>
<dbReference type="InterPro" id="IPR032466">
    <property type="entry name" value="Metal_Hydrolase"/>
</dbReference>
<dbReference type="GO" id="GO:0016810">
    <property type="term" value="F:hydrolase activity, acting on carbon-nitrogen (but not peptide) bonds"/>
    <property type="evidence" value="ECO:0007669"/>
    <property type="project" value="InterPro"/>
</dbReference>
<dbReference type="OrthoDB" id="9796020at2"/>
<keyword evidence="2" id="KW-0378">Hydrolase</keyword>
<dbReference type="InterPro" id="IPR011059">
    <property type="entry name" value="Metal-dep_hydrolase_composite"/>
</dbReference>
<dbReference type="InterPro" id="IPR050287">
    <property type="entry name" value="MTA/SAH_deaminase"/>
</dbReference>
<dbReference type="Proteomes" id="UP000183208">
    <property type="component" value="Unassembled WGS sequence"/>
</dbReference>
<name>A0A1M7ECC1_9BRAD</name>
<gene>
    <name evidence="4" type="ORF">SAMN05444171_5694</name>
</gene>
<accession>A0A1M7ECC1</accession>
<dbReference type="SUPFAM" id="SSF51556">
    <property type="entry name" value="Metallo-dependent hydrolases"/>
    <property type="match status" value="1"/>
</dbReference>
<proteinExistence type="inferred from homology"/>
<dbReference type="Pfam" id="PF01979">
    <property type="entry name" value="Amidohydro_1"/>
    <property type="match status" value="1"/>
</dbReference>
<sequence>MSTEVTASSLFSGPEFGLLENAVLRYDNGIITSISEGAPSAPGPRSLVLPAFVNAHDHARATASSFGAIGMPLESWILRSALGTPVDPYLTAASALARSARAGCAAMMVHYTRPSGTMPLVEEARAIARAASDVGIRIAFAIAVRDQNPVVYGDGEPVLSELANDDRKTIEELFVRAPMSPMAYIELTDAIAAAIAGPNVDVQLGPAGVQWCSKPLLEAVAENSALTGRRIHMHLLETIYQRAWADANFPDGIVRYLRDIGFLSERLTLAHGIHARPDEIEMIAASGARIVTNFSSNMHLRSGLAPIAAAHKCGCAIAVGVDGLALDEDDDVLREMRLVQMMHGGLGFKRTWTPAEFFGLAIANGRKATGAPGTGALVSGAPADFVTLDLDRLDRDAIMPVDPIDLLFARGNAQLVRDVVVDGRLIVSEGRCLGVDLPAIEQELRGIFRASAGKLSGFQRAWPQLSAGLQNWFEQQLDCS</sequence>
<dbReference type="RefSeq" id="WP_074825948.1">
    <property type="nucleotide sequence ID" value="NZ_FNTI01000001.1"/>
</dbReference>
<feature type="domain" description="Amidohydrolase-related" evidence="3">
    <location>
        <begin position="47"/>
        <end position="425"/>
    </location>
</feature>
<evidence type="ECO:0000256" key="2">
    <source>
        <dbReference type="ARBA" id="ARBA00022801"/>
    </source>
</evidence>
<protein>
    <submittedName>
        <fullName evidence="4">Cytosine/adenosine deaminase</fullName>
    </submittedName>
</protein>
<dbReference type="Gene3D" id="3.20.20.140">
    <property type="entry name" value="Metal-dependent hydrolases"/>
    <property type="match status" value="1"/>
</dbReference>
<dbReference type="AlphaFoldDB" id="A0A1M7ECC1"/>
<dbReference type="SUPFAM" id="SSF51338">
    <property type="entry name" value="Composite domain of metallo-dependent hydrolases"/>
    <property type="match status" value="1"/>
</dbReference>
<organism evidence="4 5">
    <name type="scientific">Bradyrhizobium lablabi</name>
    <dbReference type="NCBI Taxonomy" id="722472"/>
    <lineage>
        <taxon>Bacteria</taxon>
        <taxon>Pseudomonadati</taxon>
        <taxon>Pseudomonadota</taxon>
        <taxon>Alphaproteobacteria</taxon>
        <taxon>Hyphomicrobiales</taxon>
        <taxon>Nitrobacteraceae</taxon>
        <taxon>Bradyrhizobium</taxon>
    </lineage>
</organism>
<dbReference type="PANTHER" id="PTHR43794:SF11">
    <property type="entry name" value="AMIDOHYDROLASE-RELATED DOMAIN-CONTAINING PROTEIN"/>
    <property type="match status" value="1"/>
</dbReference>
<dbReference type="InterPro" id="IPR006680">
    <property type="entry name" value="Amidohydro-rel"/>
</dbReference>
<evidence type="ECO:0000313" key="5">
    <source>
        <dbReference type="Proteomes" id="UP000183208"/>
    </source>
</evidence>
<reference evidence="4 5" key="1">
    <citation type="submission" date="2016-10" db="EMBL/GenBank/DDBJ databases">
        <authorList>
            <person name="de Groot N.N."/>
        </authorList>
    </citation>
    <scope>NUCLEOTIDE SEQUENCE [LARGE SCALE GENOMIC DNA]</scope>
    <source>
        <strain evidence="4 5">GAS522</strain>
    </source>
</reference>